<comment type="caution">
    <text evidence="11">The sequence shown here is derived from an EMBL/GenBank/DDBJ whole genome shotgun (WGS) entry which is preliminary data.</text>
</comment>
<evidence type="ECO:0000313" key="11">
    <source>
        <dbReference type="EMBL" id="HIR67217.1"/>
    </source>
</evidence>
<keyword evidence="4 8" id="KW-0479">Metal-binding</keyword>
<dbReference type="GO" id="GO:0042802">
    <property type="term" value="F:identical protein binding"/>
    <property type="evidence" value="ECO:0007669"/>
    <property type="project" value="UniProtKB-ARBA"/>
</dbReference>
<dbReference type="InterPro" id="IPR009078">
    <property type="entry name" value="Ferritin-like_SF"/>
</dbReference>
<feature type="domain" description="Ferritin-like diiron" evidence="10">
    <location>
        <begin position="1"/>
        <end position="144"/>
    </location>
</feature>
<dbReference type="GO" id="GO:0004322">
    <property type="term" value="F:ferroxidase activity"/>
    <property type="evidence" value="ECO:0007669"/>
    <property type="project" value="TreeGrafter"/>
</dbReference>
<dbReference type="FunFam" id="1.20.1260.10:FF:000001">
    <property type="entry name" value="Non-heme ferritin"/>
    <property type="match status" value="1"/>
</dbReference>
<feature type="binding site" evidence="8">
    <location>
        <position position="52"/>
    </location>
    <ligand>
        <name>Fe cation</name>
        <dbReference type="ChEBI" id="CHEBI:24875"/>
        <label>1</label>
    </ligand>
</feature>
<dbReference type="InterPro" id="IPR008331">
    <property type="entry name" value="Ferritin_DPS_dom"/>
</dbReference>
<comment type="function">
    <text evidence="1 9">Iron-storage protein.</text>
</comment>
<evidence type="ECO:0000256" key="1">
    <source>
        <dbReference type="ARBA" id="ARBA00002485"/>
    </source>
</evidence>
<evidence type="ECO:0000256" key="8">
    <source>
        <dbReference type="PIRSR" id="PIRSR601519-1"/>
    </source>
</evidence>
<dbReference type="GO" id="GO:0005829">
    <property type="term" value="C:cytosol"/>
    <property type="evidence" value="ECO:0007669"/>
    <property type="project" value="TreeGrafter"/>
</dbReference>
<dbReference type="PANTHER" id="PTHR11431">
    <property type="entry name" value="FERRITIN"/>
    <property type="match status" value="1"/>
</dbReference>
<dbReference type="InterPro" id="IPR009040">
    <property type="entry name" value="Ferritin-like_diiron"/>
</dbReference>
<reference evidence="11" key="2">
    <citation type="journal article" date="2021" name="PeerJ">
        <title>Extensive microbial diversity within the chicken gut microbiome revealed by metagenomics and culture.</title>
        <authorList>
            <person name="Gilroy R."/>
            <person name="Ravi A."/>
            <person name="Getino M."/>
            <person name="Pursley I."/>
            <person name="Horton D.L."/>
            <person name="Alikhan N.F."/>
            <person name="Baker D."/>
            <person name="Gharbi K."/>
            <person name="Hall N."/>
            <person name="Watson M."/>
            <person name="Adriaenssens E.M."/>
            <person name="Foster-Nyarko E."/>
            <person name="Jarju S."/>
            <person name="Secka A."/>
            <person name="Antonio M."/>
            <person name="Oren A."/>
            <person name="Chaudhuri R.R."/>
            <person name="La Ragione R."/>
            <person name="Hildebrand F."/>
            <person name="Pallen M.J."/>
        </authorList>
    </citation>
    <scope>NUCLEOTIDE SEQUENCE</scope>
    <source>
        <strain evidence="11">ChiW16-3235</strain>
    </source>
</reference>
<feature type="binding site" evidence="8">
    <location>
        <position position="49"/>
    </location>
    <ligand>
        <name>Fe cation</name>
        <dbReference type="ChEBI" id="CHEBI:24875"/>
        <label>1</label>
    </ligand>
</feature>
<dbReference type="Proteomes" id="UP000823913">
    <property type="component" value="Unassembled WGS sequence"/>
</dbReference>
<comment type="similarity">
    <text evidence="2 9">Belongs to the ferritin family. Prokaryotic subfamily.</text>
</comment>
<keyword evidence="9" id="KW-0963">Cytoplasm</keyword>
<dbReference type="EC" id="1.16.3.2" evidence="9"/>
<evidence type="ECO:0000256" key="6">
    <source>
        <dbReference type="ARBA" id="ARBA00023004"/>
    </source>
</evidence>
<evidence type="ECO:0000259" key="10">
    <source>
        <dbReference type="PROSITE" id="PS50905"/>
    </source>
</evidence>
<organism evidence="11 12">
    <name type="scientific">Candidatus Coproplasma avicola</name>
    <dbReference type="NCBI Taxonomy" id="2840744"/>
    <lineage>
        <taxon>Bacteria</taxon>
        <taxon>Bacillati</taxon>
        <taxon>Bacillota</taxon>
        <taxon>Clostridia</taxon>
        <taxon>Eubacteriales</taxon>
        <taxon>Candidatus Coproplasma</taxon>
    </lineage>
</organism>
<dbReference type="SUPFAM" id="SSF47240">
    <property type="entry name" value="Ferritin-like"/>
    <property type="match status" value="1"/>
</dbReference>
<evidence type="ECO:0000256" key="4">
    <source>
        <dbReference type="ARBA" id="ARBA00022723"/>
    </source>
</evidence>
<gene>
    <name evidence="11" type="ORF">IAB94_04095</name>
</gene>
<keyword evidence="5" id="KW-0560">Oxidoreductase</keyword>
<evidence type="ECO:0000256" key="5">
    <source>
        <dbReference type="ARBA" id="ARBA00023002"/>
    </source>
</evidence>
<dbReference type="Pfam" id="PF00210">
    <property type="entry name" value="Ferritin"/>
    <property type="match status" value="1"/>
</dbReference>
<keyword evidence="3 9" id="KW-0409">Iron storage</keyword>
<dbReference type="GO" id="GO:0006879">
    <property type="term" value="P:intracellular iron ion homeostasis"/>
    <property type="evidence" value="ECO:0007669"/>
    <property type="project" value="UniProtKB-KW"/>
</dbReference>
<dbReference type="AlphaFoldDB" id="A0A9D1E6U3"/>
<dbReference type="InterPro" id="IPR041719">
    <property type="entry name" value="Ferritin_prok"/>
</dbReference>
<name>A0A9D1E6U3_9FIRM</name>
<reference evidence="11" key="1">
    <citation type="submission" date="2020-10" db="EMBL/GenBank/DDBJ databases">
        <authorList>
            <person name="Gilroy R."/>
        </authorList>
    </citation>
    <scope>NUCLEOTIDE SEQUENCE</scope>
    <source>
        <strain evidence="11">ChiW16-3235</strain>
    </source>
</reference>
<dbReference type="Gene3D" id="1.20.1260.10">
    <property type="match status" value="1"/>
</dbReference>
<dbReference type="InterPro" id="IPR001519">
    <property type="entry name" value="Ferritin"/>
</dbReference>
<sequence>MDKNVSRLLNSQINKEFYSSYLYFEFANYYQEAGLDGFYNWYYVQAQEEMDHALLMVKYLQNNGEKVTFDAIAKPSAALTDNMAPLKAAFEHEKYITGEINEIYAAANAAKDFRTMQFLDWFVKEQGEEEKNASDLIRKMELFGSDARSLYLLDSELKTRVYAAPSLVL</sequence>
<evidence type="ECO:0000256" key="2">
    <source>
        <dbReference type="ARBA" id="ARBA00006950"/>
    </source>
</evidence>
<accession>A0A9D1E6U3</accession>
<evidence type="ECO:0000313" key="12">
    <source>
        <dbReference type="Proteomes" id="UP000823913"/>
    </source>
</evidence>
<keyword evidence="6 8" id="KW-0408">Iron</keyword>
<comment type="catalytic activity">
    <reaction evidence="7 9">
        <text>4 Fe(2+) + O2 + 6 H2O = 4 iron(III) oxide-hydroxide + 12 H(+)</text>
        <dbReference type="Rhea" id="RHEA:11972"/>
        <dbReference type="ChEBI" id="CHEBI:15377"/>
        <dbReference type="ChEBI" id="CHEBI:15378"/>
        <dbReference type="ChEBI" id="CHEBI:15379"/>
        <dbReference type="ChEBI" id="CHEBI:29033"/>
        <dbReference type="ChEBI" id="CHEBI:78619"/>
        <dbReference type="EC" id="1.16.3.2"/>
    </reaction>
</comment>
<protein>
    <recommendedName>
        <fullName evidence="9">Ferritin</fullName>
        <ecNumber evidence="9">1.16.3.2</ecNumber>
    </recommendedName>
</protein>
<proteinExistence type="inferred from homology"/>
<evidence type="ECO:0000256" key="3">
    <source>
        <dbReference type="ARBA" id="ARBA00022434"/>
    </source>
</evidence>
<dbReference type="CDD" id="cd01055">
    <property type="entry name" value="Nonheme_Ferritin"/>
    <property type="match status" value="1"/>
</dbReference>
<dbReference type="InterPro" id="IPR012347">
    <property type="entry name" value="Ferritin-like"/>
</dbReference>
<dbReference type="GO" id="GO:0006826">
    <property type="term" value="P:iron ion transport"/>
    <property type="evidence" value="ECO:0007669"/>
    <property type="project" value="InterPro"/>
</dbReference>
<dbReference type="GO" id="GO:0008199">
    <property type="term" value="F:ferric iron binding"/>
    <property type="evidence" value="ECO:0007669"/>
    <property type="project" value="InterPro"/>
</dbReference>
<comment type="subcellular location">
    <subcellularLocation>
        <location evidence="9">Cytoplasm</location>
    </subcellularLocation>
</comment>
<dbReference type="PROSITE" id="PS50905">
    <property type="entry name" value="FERRITIN_LIKE"/>
    <property type="match status" value="1"/>
</dbReference>
<feature type="binding site" evidence="8">
    <location>
        <position position="16"/>
    </location>
    <ligand>
        <name>Fe cation</name>
        <dbReference type="ChEBI" id="CHEBI:24875"/>
        <label>1</label>
    </ligand>
</feature>
<evidence type="ECO:0000256" key="9">
    <source>
        <dbReference type="RuleBase" id="RU361145"/>
    </source>
</evidence>
<dbReference type="PANTHER" id="PTHR11431:SF127">
    <property type="entry name" value="BACTERIAL NON-HEME FERRITIN"/>
    <property type="match status" value="1"/>
</dbReference>
<dbReference type="EMBL" id="DVHK01000087">
    <property type="protein sequence ID" value="HIR67217.1"/>
    <property type="molecule type" value="Genomic_DNA"/>
</dbReference>
<evidence type="ECO:0000256" key="7">
    <source>
        <dbReference type="ARBA" id="ARBA00048035"/>
    </source>
</evidence>
<feature type="binding site" evidence="8">
    <location>
        <position position="93"/>
    </location>
    <ligand>
        <name>Fe cation</name>
        <dbReference type="ChEBI" id="CHEBI:24875"/>
        <label>1</label>
    </ligand>
</feature>
<feature type="binding site" evidence="8">
    <location>
        <position position="126"/>
    </location>
    <ligand>
        <name>Fe cation</name>
        <dbReference type="ChEBI" id="CHEBI:24875"/>
        <label>1</label>
    </ligand>
</feature>
<dbReference type="GO" id="GO:0008198">
    <property type="term" value="F:ferrous iron binding"/>
    <property type="evidence" value="ECO:0007669"/>
    <property type="project" value="TreeGrafter"/>
</dbReference>